<evidence type="ECO:0000313" key="2">
    <source>
        <dbReference type="Proteomes" id="UP001358586"/>
    </source>
</evidence>
<gene>
    <name evidence="1" type="ORF">PVK06_024503</name>
</gene>
<dbReference type="CDD" id="cd09272">
    <property type="entry name" value="RNase_HI_RT_Ty1"/>
    <property type="match status" value="1"/>
</dbReference>
<reference evidence="1 2" key="1">
    <citation type="submission" date="2023-03" db="EMBL/GenBank/DDBJ databases">
        <title>WGS of Gossypium arboreum.</title>
        <authorList>
            <person name="Yu D."/>
        </authorList>
    </citation>
    <scope>NUCLEOTIDE SEQUENCE [LARGE SCALE GENOMIC DNA]</scope>
    <source>
        <tissue evidence="1">Leaf</tissue>
    </source>
</reference>
<keyword evidence="2" id="KW-1185">Reference proteome</keyword>
<evidence type="ECO:0000313" key="1">
    <source>
        <dbReference type="EMBL" id="KAK5819499.1"/>
    </source>
</evidence>
<dbReference type="PANTHER" id="PTHR11439">
    <property type="entry name" value="GAG-POL-RELATED RETROTRANSPOSON"/>
    <property type="match status" value="1"/>
</dbReference>
<dbReference type="EMBL" id="JARKNE010000007">
    <property type="protein sequence ID" value="KAK5819499.1"/>
    <property type="molecule type" value="Genomic_DNA"/>
</dbReference>
<dbReference type="PANTHER" id="PTHR11439:SF502">
    <property type="entry name" value="SECRETED RXLR EFFECTOR PROTEIN 161-LIKE"/>
    <property type="match status" value="1"/>
</dbReference>
<comment type="caution">
    <text evidence="1">The sequence shown here is derived from an EMBL/GenBank/DDBJ whole genome shotgun (WGS) entry which is preliminary data.</text>
</comment>
<sequence length="248" mass="28525">MFGKQARLPFLVNNAWQAIEKLHLVHTDVYGPMKTVSLSNSKNKLERRAQSGTKLISKVYERCNVVVLEPVNYEEVAKENGWIEAMKAEIAMKKKNKNWELVNRPIRKEPQGFVVDGKEHMVCKPKKALYGLKQARELAVKGILRYIKGTLSYGVEYVKEKELKFTGFRYSDWVGSIEDMKSTLVYLFTLGSCVFSWSSRKQETVVQSTTKAKYIATTRPISQALWLRKLMSNLNLKQVDATEIYCDN</sequence>
<dbReference type="Proteomes" id="UP001358586">
    <property type="component" value="Chromosome 7"/>
</dbReference>
<accession>A0ABR0PDX7</accession>
<name>A0ABR0PDX7_GOSAR</name>
<organism evidence="1 2">
    <name type="scientific">Gossypium arboreum</name>
    <name type="common">Tree cotton</name>
    <name type="synonym">Gossypium nanking</name>
    <dbReference type="NCBI Taxonomy" id="29729"/>
    <lineage>
        <taxon>Eukaryota</taxon>
        <taxon>Viridiplantae</taxon>
        <taxon>Streptophyta</taxon>
        <taxon>Embryophyta</taxon>
        <taxon>Tracheophyta</taxon>
        <taxon>Spermatophyta</taxon>
        <taxon>Magnoliopsida</taxon>
        <taxon>eudicotyledons</taxon>
        <taxon>Gunneridae</taxon>
        <taxon>Pentapetalae</taxon>
        <taxon>rosids</taxon>
        <taxon>malvids</taxon>
        <taxon>Malvales</taxon>
        <taxon>Malvaceae</taxon>
        <taxon>Malvoideae</taxon>
        <taxon>Gossypium</taxon>
    </lineage>
</organism>
<evidence type="ECO:0008006" key="3">
    <source>
        <dbReference type="Google" id="ProtNLM"/>
    </source>
</evidence>
<proteinExistence type="predicted"/>
<protein>
    <recommendedName>
        <fullName evidence="3">Retrovirus-related Pol polyprotein from transposon TNT 1-94</fullName>
    </recommendedName>
</protein>